<dbReference type="Gene3D" id="3.90.1210.10">
    <property type="entry name" value="Antifreeze-like/N-acetylneuraminic acid synthase C-terminal domain"/>
    <property type="match status" value="1"/>
</dbReference>
<dbReference type="SUPFAM" id="SSF51269">
    <property type="entry name" value="AFP III-like domain"/>
    <property type="match status" value="1"/>
</dbReference>
<dbReference type="InterPro" id="IPR036732">
    <property type="entry name" value="AFP_Neu5c_C_sf"/>
</dbReference>
<protein>
    <submittedName>
        <fullName evidence="2">Acetylneuraminic acid synthetase</fullName>
    </submittedName>
</protein>
<dbReference type="PROSITE" id="PS50844">
    <property type="entry name" value="AFP_LIKE"/>
    <property type="match status" value="1"/>
</dbReference>
<dbReference type="EMBL" id="CP049933">
    <property type="protein sequence ID" value="QIM19319.1"/>
    <property type="molecule type" value="Genomic_DNA"/>
</dbReference>
<reference evidence="2 3" key="1">
    <citation type="submission" date="2020-03" db="EMBL/GenBank/DDBJ databases">
        <title>Leucobacter sp. nov., isolated from beetles.</title>
        <authorList>
            <person name="Hyun D.-W."/>
            <person name="Bae J.-W."/>
        </authorList>
    </citation>
    <scope>NUCLEOTIDE SEQUENCE [LARGE SCALE GENOMIC DNA]</scope>
    <source>
        <strain evidence="2 3">HDW9A</strain>
    </source>
</reference>
<dbReference type="InterPro" id="IPR013132">
    <property type="entry name" value="PseI/NeuA/B-like_N"/>
</dbReference>
<proteinExistence type="predicted"/>
<dbReference type="Pfam" id="PF03102">
    <property type="entry name" value="NeuB"/>
    <property type="match status" value="1"/>
</dbReference>
<keyword evidence="3" id="KW-1185">Reference proteome</keyword>
<dbReference type="SUPFAM" id="SSF51569">
    <property type="entry name" value="Aldolase"/>
    <property type="match status" value="1"/>
</dbReference>
<gene>
    <name evidence="2" type="ORF">G7066_13405</name>
</gene>
<accession>A0ABX6K2G1</accession>
<evidence type="ECO:0000259" key="1">
    <source>
        <dbReference type="PROSITE" id="PS50844"/>
    </source>
</evidence>
<feature type="domain" description="AFP-like" evidence="1">
    <location>
        <begin position="290"/>
        <end position="347"/>
    </location>
</feature>
<organism evidence="2 3">
    <name type="scientific">Leucobacter coleopterorum</name>
    <dbReference type="NCBI Taxonomy" id="2714933"/>
    <lineage>
        <taxon>Bacteria</taxon>
        <taxon>Bacillati</taxon>
        <taxon>Actinomycetota</taxon>
        <taxon>Actinomycetes</taxon>
        <taxon>Micrococcales</taxon>
        <taxon>Microbacteriaceae</taxon>
        <taxon>Leucobacter</taxon>
    </lineage>
</organism>
<dbReference type="InterPro" id="IPR013785">
    <property type="entry name" value="Aldolase_TIM"/>
</dbReference>
<sequence length="347" mass="37797">MFERSYADPYIIAEIGVNHEGSLDRARAMIQSVARAGGHAAKFQTYKAATLASARNSPSYWDTSQEATTSQYELFQRYDTFGADEYRALAGFCAEVGIDFLSTPFDLESVGMLAPLMPAVKIASADLTNVPLLRAVAGTGKPVILSVGASTYDEVDWALELLEQAGAEQIALLHCVLRYPTPQEHANLLGIESLRSRFGDRAVIGYSDHVAPSTDGTLPAIDMAAIMGARIIEKHFTDDRNGVGNDHYHAFDEAQLRSYVTSLETVRRLAGDGNPDIAAQHEAVANARRRIFVTRDLPTETVVAESDLIALRANTGLEVARWDSVIGRRLTANKQKDDPILEGDLAD</sequence>
<evidence type="ECO:0000313" key="3">
    <source>
        <dbReference type="Proteomes" id="UP000503441"/>
    </source>
</evidence>
<dbReference type="InterPro" id="IPR051690">
    <property type="entry name" value="PseI-like"/>
</dbReference>
<dbReference type="Gene3D" id="3.20.20.70">
    <property type="entry name" value="Aldolase class I"/>
    <property type="match status" value="1"/>
</dbReference>
<dbReference type="InterPro" id="IPR057736">
    <property type="entry name" value="SAF_PseI/NeuA/NeuB"/>
</dbReference>
<dbReference type="InterPro" id="IPR006190">
    <property type="entry name" value="SAF_AFP_Neu5Ac"/>
</dbReference>
<dbReference type="CDD" id="cd11615">
    <property type="entry name" value="SAF_NeuB_like"/>
    <property type="match status" value="1"/>
</dbReference>
<dbReference type="PANTHER" id="PTHR42966:SF1">
    <property type="entry name" value="SIALIC ACID SYNTHASE"/>
    <property type="match status" value="1"/>
</dbReference>
<name>A0ABX6K2G1_9MICO</name>
<dbReference type="RefSeq" id="WP_166331562.1">
    <property type="nucleotide sequence ID" value="NZ_CP049933.1"/>
</dbReference>
<dbReference type="Proteomes" id="UP000503441">
    <property type="component" value="Chromosome"/>
</dbReference>
<evidence type="ECO:0000313" key="2">
    <source>
        <dbReference type="EMBL" id="QIM19319.1"/>
    </source>
</evidence>
<dbReference type="PANTHER" id="PTHR42966">
    <property type="entry name" value="N-ACETYLNEURAMINATE SYNTHASE"/>
    <property type="match status" value="1"/>
</dbReference>